<evidence type="ECO:0000313" key="2">
    <source>
        <dbReference type="EMBL" id="MPC48507.1"/>
    </source>
</evidence>
<gene>
    <name evidence="2" type="ORF">E2C01_042281</name>
</gene>
<feature type="region of interest" description="Disordered" evidence="1">
    <location>
        <begin position="14"/>
        <end position="36"/>
    </location>
</feature>
<dbReference type="Proteomes" id="UP000324222">
    <property type="component" value="Unassembled WGS sequence"/>
</dbReference>
<dbReference type="AlphaFoldDB" id="A0A5B7FT07"/>
<reference evidence="2 3" key="1">
    <citation type="submission" date="2019-05" db="EMBL/GenBank/DDBJ databases">
        <title>Another draft genome of Portunus trituberculatus and its Hox gene families provides insights of decapod evolution.</title>
        <authorList>
            <person name="Jeong J.-H."/>
            <person name="Song I."/>
            <person name="Kim S."/>
            <person name="Choi T."/>
            <person name="Kim D."/>
            <person name="Ryu S."/>
            <person name="Kim W."/>
        </authorList>
    </citation>
    <scope>NUCLEOTIDE SEQUENCE [LARGE SCALE GENOMIC DNA]</scope>
    <source>
        <tissue evidence="2">Muscle</tissue>
    </source>
</reference>
<protein>
    <submittedName>
        <fullName evidence="2">Uncharacterized protein</fullName>
    </submittedName>
</protein>
<sequence length="67" mass="7009">MKLKGWGNQIQALFDSKAGDEEASTGPKDRGTTPPAFSLASLRLALLPARVSPASPASHSTTLAFLQ</sequence>
<evidence type="ECO:0000313" key="3">
    <source>
        <dbReference type="Proteomes" id="UP000324222"/>
    </source>
</evidence>
<comment type="caution">
    <text evidence="2">The sequence shown here is derived from an EMBL/GenBank/DDBJ whole genome shotgun (WGS) entry which is preliminary data.</text>
</comment>
<evidence type="ECO:0000256" key="1">
    <source>
        <dbReference type="SAM" id="MobiDB-lite"/>
    </source>
</evidence>
<proteinExistence type="predicted"/>
<name>A0A5B7FT07_PORTR</name>
<organism evidence="2 3">
    <name type="scientific">Portunus trituberculatus</name>
    <name type="common">Swimming crab</name>
    <name type="synonym">Neptunus trituberculatus</name>
    <dbReference type="NCBI Taxonomy" id="210409"/>
    <lineage>
        <taxon>Eukaryota</taxon>
        <taxon>Metazoa</taxon>
        <taxon>Ecdysozoa</taxon>
        <taxon>Arthropoda</taxon>
        <taxon>Crustacea</taxon>
        <taxon>Multicrustacea</taxon>
        <taxon>Malacostraca</taxon>
        <taxon>Eumalacostraca</taxon>
        <taxon>Eucarida</taxon>
        <taxon>Decapoda</taxon>
        <taxon>Pleocyemata</taxon>
        <taxon>Brachyura</taxon>
        <taxon>Eubrachyura</taxon>
        <taxon>Portunoidea</taxon>
        <taxon>Portunidae</taxon>
        <taxon>Portuninae</taxon>
        <taxon>Portunus</taxon>
    </lineage>
</organism>
<keyword evidence="3" id="KW-1185">Reference proteome</keyword>
<dbReference type="EMBL" id="VSRR010008319">
    <property type="protein sequence ID" value="MPC48507.1"/>
    <property type="molecule type" value="Genomic_DNA"/>
</dbReference>
<accession>A0A5B7FT07</accession>